<proteinExistence type="predicted"/>
<evidence type="ECO:0000313" key="2">
    <source>
        <dbReference type="EMBL" id="KKM61150.1"/>
    </source>
</evidence>
<sequence>MENIIITGANGFLGSHLTDYCIDKNYKVFALDRPQKPLHPWRNLVHYTKGQVEFSSKEKLKAYGEKIQIPTTTEKLSILECDLKNAKLLENIIQSVKPKFIFHFGAQPLVMPSWEDPVNTIETNVIGTINIFEPIKKNKIKTRVIIACTSAEYGTTTSLQRPLKETDPLLAIHPYGISKIATELLARQYFINFGIEIVNIRFFNQTGPRKKGDACADFVSKIARIELNLSKPIIEVGNLSPFRDFTGIKDSLKAIWLAATKGKPGETYNVCSGKKIQIRDILNIVLSFSSKKIEIKENTPRKLRKTDEDIIIGDNSKIKKDLGWDV</sequence>
<dbReference type="Gene3D" id="3.90.25.10">
    <property type="entry name" value="UDP-galactose 4-epimerase, domain 1"/>
    <property type="match status" value="1"/>
</dbReference>
<dbReference type="PANTHER" id="PTHR43000">
    <property type="entry name" value="DTDP-D-GLUCOSE 4,6-DEHYDRATASE-RELATED"/>
    <property type="match status" value="1"/>
</dbReference>
<organism evidence="2">
    <name type="scientific">marine sediment metagenome</name>
    <dbReference type="NCBI Taxonomy" id="412755"/>
    <lineage>
        <taxon>unclassified sequences</taxon>
        <taxon>metagenomes</taxon>
        <taxon>ecological metagenomes</taxon>
    </lineage>
</organism>
<gene>
    <name evidence="2" type="ORF">LCGC14_1534580</name>
</gene>
<dbReference type="Gene3D" id="3.40.50.720">
    <property type="entry name" value="NAD(P)-binding Rossmann-like Domain"/>
    <property type="match status" value="1"/>
</dbReference>
<evidence type="ECO:0000259" key="1">
    <source>
        <dbReference type="Pfam" id="PF16363"/>
    </source>
</evidence>
<dbReference type="EMBL" id="LAZR01011542">
    <property type="protein sequence ID" value="KKM61150.1"/>
    <property type="molecule type" value="Genomic_DNA"/>
</dbReference>
<protein>
    <recommendedName>
        <fullName evidence="1">NAD(P)-binding domain-containing protein</fullName>
    </recommendedName>
</protein>
<feature type="non-terminal residue" evidence="2">
    <location>
        <position position="326"/>
    </location>
</feature>
<accession>A0A0F9LAM8</accession>
<dbReference type="Pfam" id="PF16363">
    <property type="entry name" value="GDP_Man_Dehyd"/>
    <property type="match status" value="1"/>
</dbReference>
<dbReference type="InterPro" id="IPR036291">
    <property type="entry name" value="NAD(P)-bd_dom_sf"/>
</dbReference>
<name>A0A0F9LAM8_9ZZZZ</name>
<reference evidence="2" key="1">
    <citation type="journal article" date="2015" name="Nature">
        <title>Complex archaea that bridge the gap between prokaryotes and eukaryotes.</title>
        <authorList>
            <person name="Spang A."/>
            <person name="Saw J.H."/>
            <person name="Jorgensen S.L."/>
            <person name="Zaremba-Niedzwiedzka K."/>
            <person name="Martijn J."/>
            <person name="Lind A.E."/>
            <person name="van Eijk R."/>
            <person name="Schleper C."/>
            <person name="Guy L."/>
            <person name="Ettema T.J."/>
        </authorList>
    </citation>
    <scope>NUCLEOTIDE SEQUENCE</scope>
</reference>
<dbReference type="AlphaFoldDB" id="A0A0F9LAM8"/>
<comment type="caution">
    <text evidence="2">The sequence shown here is derived from an EMBL/GenBank/DDBJ whole genome shotgun (WGS) entry which is preliminary data.</text>
</comment>
<dbReference type="SUPFAM" id="SSF51735">
    <property type="entry name" value="NAD(P)-binding Rossmann-fold domains"/>
    <property type="match status" value="1"/>
</dbReference>
<dbReference type="InterPro" id="IPR016040">
    <property type="entry name" value="NAD(P)-bd_dom"/>
</dbReference>
<feature type="domain" description="NAD(P)-binding" evidence="1">
    <location>
        <begin position="5"/>
        <end position="325"/>
    </location>
</feature>